<dbReference type="PANTHER" id="PTHR43047">
    <property type="entry name" value="TWO-COMPONENT HISTIDINE PROTEIN KINASE"/>
    <property type="match status" value="1"/>
</dbReference>
<dbReference type="Gene3D" id="3.40.190.10">
    <property type="entry name" value="Periplasmic binding protein-like II"/>
    <property type="match status" value="4"/>
</dbReference>
<evidence type="ECO:0000313" key="21">
    <source>
        <dbReference type="EMBL" id="SFD13942.1"/>
    </source>
</evidence>
<dbReference type="PROSITE" id="PS50894">
    <property type="entry name" value="HPT"/>
    <property type="match status" value="1"/>
</dbReference>
<reference evidence="21 22" key="1">
    <citation type="submission" date="2016-10" db="EMBL/GenBank/DDBJ databases">
        <authorList>
            <person name="Varghese N."/>
            <person name="Submissions S."/>
        </authorList>
    </citation>
    <scope>NUCLEOTIDE SEQUENCE [LARGE SCALE GENOMIC DNA]</scope>
    <source>
        <strain evidence="21 22">DSM 5563</strain>
    </source>
</reference>
<dbReference type="InterPro" id="IPR005467">
    <property type="entry name" value="His_kinase_dom"/>
</dbReference>
<feature type="domain" description="Response regulatory" evidence="18">
    <location>
        <begin position="951"/>
        <end position="1070"/>
    </location>
</feature>
<dbReference type="PANTHER" id="PTHR43047:SF72">
    <property type="entry name" value="OSMOSENSING HISTIDINE PROTEIN KINASE SLN1"/>
    <property type="match status" value="1"/>
</dbReference>
<evidence type="ECO:0000259" key="17">
    <source>
        <dbReference type="PROSITE" id="PS50109"/>
    </source>
</evidence>
<keyword evidence="10 21" id="KW-0418">Kinase</keyword>
<dbReference type="SUPFAM" id="SSF47384">
    <property type="entry name" value="Homodimeric domain of signal transducing histidine kinase"/>
    <property type="match status" value="1"/>
</dbReference>
<dbReference type="CDD" id="cd17546">
    <property type="entry name" value="REC_hyHK_CKI1_RcsC-like"/>
    <property type="match status" value="1"/>
</dbReference>
<dbReference type="Pfam" id="PF13188">
    <property type="entry name" value="PAS_8"/>
    <property type="match status" value="1"/>
</dbReference>
<dbReference type="SUPFAM" id="SSF53850">
    <property type="entry name" value="Periplasmic binding protein-like II"/>
    <property type="match status" value="2"/>
</dbReference>
<feature type="modified residue" description="Phosphohistidine" evidence="15">
    <location>
        <position position="1132"/>
    </location>
</feature>
<dbReference type="Pfam" id="PF00512">
    <property type="entry name" value="HisKA"/>
    <property type="match status" value="1"/>
</dbReference>
<feature type="domain" description="Histidine kinase" evidence="17">
    <location>
        <begin position="710"/>
        <end position="929"/>
    </location>
</feature>
<dbReference type="PROSITE" id="PS50109">
    <property type="entry name" value="HIS_KIN"/>
    <property type="match status" value="1"/>
</dbReference>
<dbReference type="SMART" id="SM00387">
    <property type="entry name" value="HATPase_c"/>
    <property type="match status" value="1"/>
</dbReference>
<dbReference type="InterPro" id="IPR001638">
    <property type="entry name" value="Solute-binding_3/MltF_N"/>
</dbReference>
<dbReference type="GO" id="GO:0005886">
    <property type="term" value="C:plasma membrane"/>
    <property type="evidence" value="ECO:0007669"/>
    <property type="project" value="UniProtKB-SubCell"/>
</dbReference>
<dbReference type="EC" id="2.7.13.3" evidence="3"/>
<sequence length="1185" mass="133604">MLHRIVLLLLIFINSLVVLANDKPQGSTAAFSELSLLGRTQITLFDMELTPDEWAWLHKKRIMKVGVYAYNFPPYDITTEHRDFTGVSADYLGLIAWNLNVKPKIFYYLNYADMIADLNSGKIDLIINAGYDEKETYNLLLSRPYITNVPSIVVNLNPDRENREKVNVVLSPVYANVEAIRQYYPNANFITFNSDRRALEELSFKHVDIFIGEENSVQYLINQSNLNNLTMYPLLDFNLPGLSFAAINDNKKLINIINKTLSVIPENIRVDIQRRWNGGIPLSLSDSHPFVTSLERKWIDENKEVQVVIGEEIPPLYFFDAKGKLHGVVADILTAITIRTGLKFKVTKLQSSQKALEYARTGSNIVIGGITLDSALPNDLLATRSFFLNSRVLVGKKNRFSRQSVPKTIVIMDGYPLDNDLTDAYPGSRIIRASTLRIGLDWVKDEKVDMMVLPLISADFMLPRFYADSLEIIASLDRDPASFVLAVSPKNYPLVTILDKAILNIPPEDLHAVISNWYTNTNLFNTINEASAVSPSRFNLASSVLNGILIILLFIVIVYVYRQYHAIKREGNHIRQTLLDAIPLPVYIMDYQGGLTYVNERFLTELNLTKEQTIGQDFTLLPDGLDGMKSVPLSVNFQEPVFITKQVNLHDQLHTIHQWNQLFLSPSGDVWGYIGGWIDVTEREKLIIELKHAKEIADKASRAKSTFLATMSHEIRTPLGAIIGMLELLLRRKTNESADWDSIRIAHDSALSLLTLIGDILDISKIESDKFMLRPERANIRQLIESVAMMFEGVARQKELQFQLEIDADIIDNVLIDPMRFKQILSNLLSNAIKFTERGRIVLQAHLINSNHEQLELHIVIQDTGCGIDEQTQSRLFQPFVQGDERSYQGTGLGLYICRSLAQMMGGDITLSSQIGIGTEVSVILYLSRLANTGLVSQASEKSKLPVASLNILIAEDHPASRLLLMKQLQYLGHHVECAVNGHNALAMLKTHKVDLLITDCSMPEMDGYTLTRYIRQLEEKQKTKALTIWGLTANAQKTIHDSCLASGMNDCLFKPISLNALADKLSELSQEPEPTFSHFDPSELLIELSNVETRQQFIQLLTETLSQDIATLSAAQQSAQIDDELVRQTLHRIRGGLQLIGAKSLISQCQRLEQQEAPLTAARVSEVYNEIIILKQELECFLML</sequence>
<dbReference type="InterPro" id="IPR000014">
    <property type="entry name" value="PAS"/>
</dbReference>
<evidence type="ECO:0000256" key="8">
    <source>
        <dbReference type="ARBA" id="ARBA00022692"/>
    </source>
</evidence>
<dbReference type="Pfam" id="PF00497">
    <property type="entry name" value="SBP_bac_3"/>
    <property type="match status" value="1"/>
</dbReference>
<evidence type="ECO:0000256" key="10">
    <source>
        <dbReference type="ARBA" id="ARBA00022777"/>
    </source>
</evidence>
<dbReference type="InterPro" id="IPR035965">
    <property type="entry name" value="PAS-like_dom_sf"/>
</dbReference>
<dbReference type="Proteomes" id="UP000226420">
    <property type="component" value="Unassembled WGS sequence"/>
</dbReference>
<dbReference type="SMART" id="SM00448">
    <property type="entry name" value="REC"/>
    <property type="match status" value="1"/>
</dbReference>
<keyword evidence="13" id="KW-0902">Two-component regulatory system</keyword>
<evidence type="ECO:0000256" key="1">
    <source>
        <dbReference type="ARBA" id="ARBA00000085"/>
    </source>
</evidence>
<evidence type="ECO:0000256" key="12">
    <source>
        <dbReference type="ARBA" id="ARBA00022989"/>
    </source>
</evidence>
<dbReference type="RefSeq" id="WP_074823643.1">
    <property type="nucleotide sequence ID" value="NZ_FOLW01000008.1"/>
</dbReference>
<dbReference type="SMART" id="SM00388">
    <property type="entry name" value="HisKA"/>
    <property type="match status" value="1"/>
</dbReference>
<name>A0AAJ4WC42_9GAMM</name>
<dbReference type="InterPro" id="IPR049870">
    <property type="entry name" value="BvgS-like_periplasmic1"/>
</dbReference>
<evidence type="ECO:0000256" key="4">
    <source>
        <dbReference type="ARBA" id="ARBA00022475"/>
    </source>
</evidence>
<keyword evidence="7" id="KW-0808">Transferase</keyword>
<protein>
    <recommendedName>
        <fullName evidence="3">histidine kinase</fullName>
        <ecNumber evidence="3">2.7.13.3</ecNumber>
    </recommendedName>
</protein>
<dbReference type="CDD" id="cd13705">
    <property type="entry name" value="PBP2_BvgS_D1"/>
    <property type="match status" value="1"/>
</dbReference>
<evidence type="ECO:0000256" key="13">
    <source>
        <dbReference type="ARBA" id="ARBA00023012"/>
    </source>
</evidence>
<keyword evidence="8" id="KW-0812">Transmembrane</keyword>
<feature type="domain" description="PAS" evidence="19">
    <location>
        <begin position="578"/>
        <end position="616"/>
    </location>
</feature>
<evidence type="ECO:0000256" key="7">
    <source>
        <dbReference type="ARBA" id="ARBA00022679"/>
    </source>
</evidence>
<keyword evidence="6 16" id="KW-0597">Phosphoprotein</keyword>
<evidence type="ECO:0000259" key="19">
    <source>
        <dbReference type="PROSITE" id="PS50112"/>
    </source>
</evidence>
<dbReference type="Pfam" id="PF02518">
    <property type="entry name" value="HATPase_c"/>
    <property type="match status" value="1"/>
</dbReference>
<evidence type="ECO:0000256" key="14">
    <source>
        <dbReference type="ARBA" id="ARBA00023136"/>
    </source>
</evidence>
<dbReference type="SUPFAM" id="SSF47226">
    <property type="entry name" value="Histidine-containing phosphotransfer domain, HPT domain"/>
    <property type="match status" value="1"/>
</dbReference>
<proteinExistence type="predicted"/>
<keyword evidence="12" id="KW-1133">Transmembrane helix</keyword>
<accession>A0AAJ4WC42</accession>
<evidence type="ECO:0000256" key="15">
    <source>
        <dbReference type="PROSITE-ProRule" id="PRU00110"/>
    </source>
</evidence>
<dbReference type="SUPFAM" id="SSF52172">
    <property type="entry name" value="CheY-like"/>
    <property type="match status" value="1"/>
</dbReference>
<dbReference type="PRINTS" id="PR00344">
    <property type="entry name" value="BCTRLSENSOR"/>
</dbReference>
<evidence type="ECO:0000313" key="22">
    <source>
        <dbReference type="Proteomes" id="UP000226420"/>
    </source>
</evidence>
<dbReference type="InterPro" id="IPR036097">
    <property type="entry name" value="HisK_dim/P_sf"/>
</dbReference>
<evidence type="ECO:0000259" key="20">
    <source>
        <dbReference type="PROSITE" id="PS50894"/>
    </source>
</evidence>
<comment type="subcellular location">
    <subcellularLocation>
        <location evidence="2">Cell inner membrane</location>
        <topology evidence="2">Multi-pass membrane protein</topology>
    </subcellularLocation>
</comment>
<evidence type="ECO:0000256" key="2">
    <source>
        <dbReference type="ARBA" id="ARBA00004429"/>
    </source>
</evidence>
<keyword evidence="11" id="KW-0547">Nucleotide-binding</keyword>
<dbReference type="Gene3D" id="3.30.450.20">
    <property type="entry name" value="PAS domain"/>
    <property type="match status" value="1"/>
</dbReference>
<dbReference type="PROSITE" id="PS50110">
    <property type="entry name" value="RESPONSE_REGULATORY"/>
    <property type="match status" value="1"/>
</dbReference>
<evidence type="ECO:0000256" key="11">
    <source>
        <dbReference type="ARBA" id="ARBA00022840"/>
    </source>
</evidence>
<keyword evidence="5" id="KW-0997">Cell inner membrane</keyword>
<dbReference type="InterPro" id="IPR011006">
    <property type="entry name" value="CheY-like_superfamily"/>
</dbReference>
<dbReference type="EMBL" id="FOLW01000008">
    <property type="protein sequence ID" value="SFD13942.1"/>
    <property type="molecule type" value="Genomic_DNA"/>
</dbReference>
<evidence type="ECO:0000256" key="5">
    <source>
        <dbReference type="ARBA" id="ARBA00022519"/>
    </source>
</evidence>
<dbReference type="SUPFAM" id="SSF55874">
    <property type="entry name" value="ATPase domain of HSP90 chaperone/DNA topoisomerase II/histidine kinase"/>
    <property type="match status" value="1"/>
</dbReference>
<evidence type="ECO:0000259" key="18">
    <source>
        <dbReference type="PROSITE" id="PS50110"/>
    </source>
</evidence>
<dbReference type="InterPro" id="IPR036890">
    <property type="entry name" value="HATPase_C_sf"/>
</dbReference>
<comment type="caution">
    <text evidence="21">The sequence shown here is derived from an EMBL/GenBank/DDBJ whole genome shotgun (WGS) entry which is preliminary data.</text>
</comment>
<dbReference type="SMART" id="SM00062">
    <property type="entry name" value="PBPb"/>
    <property type="match status" value="2"/>
</dbReference>
<keyword evidence="4" id="KW-1003">Cell membrane</keyword>
<dbReference type="CDD" id="cd16922">
    <property type="entry name" value="HATPase_EvgS-ArcB-TorS-like"/>
    <property type="match status" value="1"/>
</dbReference>
<dbReference type="InterPro" id="IPR004358">
    <property type="entry name" value="Sig_transdc_His_kin-like_C"/>
</dbReference>
<feature type="domain" description="HPt" evidence="20">
    <location>
        <begin position="1091"/>
        <end position="1185"/>
    </location>
</feature>
<dbReference type="PROSITE" id="PS50112">
    <property type="entry name" value="PAS"/>
    <property type="match status" value="1"/>
</dbReference>
<evidence type="ECO:0000256" key="16">
    <source>
        <dbReference type="PROSITE-ProRule" id="PRU00169"/>
    </source>
</evidence>
<evidence type="ECO:0000256" key="3">
    <source>
        <dbReference type="ARBA" id="ARBA00012438"/>
    </source>
</evidence>
<comment type="catalytic activity">
    <reaction evidence="1">
        <text>ATP + protein L-histidine = ADP + protein N-phospho-L-histidine.</text>
        <dbReference type="EC" id="2.7.13.3"/>
    </reaction>
</comment>
<dbReference type="Pfam" id="PF00072">
    <property type="entry name" value="Response_reg"/>
    <property type="match status" value="1"/>
</dbReference>
<dbReference type="AlphaFoldDB" id="A0AAJ4WC42"/>
<dbReference type="SUPFAM" id="SSF55785">
    <property type="entry name" value="PYP-like sensor domain (PAS domain)"/>
    <property type="match status" value="1"/>
</dbReference>
<dbReference type="GO" id="GO:0000155">
    <property type="term" value="F:phosphorelay sensor kinase activity"/>
    <property type="evidence" value="ECO:0007669"/>
    <property type="project" value="InterPro"/>
</dbReference>
<dbReference type="Gene3D" id="3.30.565.10">
    <property type="entry name" value="Histidine kinase-like ATPase, C-terminal domain"/>
    <property type="match status" value="1"/>
</dbReference>
<dbReference type="Gene3D" id="1.10.287.130">
    <property type="match status" value="1"/>
</dbReference>
<dbReference type="Gene3D" id="1.20.120.160">
    <property type="entry name" value="HPT domain"/>
    <property type="match status" value="1"/>
</dbReference>
<dbReference type="Gene3D" id="3.40.50.2300">
    <property type="match status" value="1"/>
</dbReference>
<dbReference type="InterPro" id="IPR036641">
    <property type="entry name" value="HPT_dom_sf"/>
</dbReference>
<dbReference type="InterPro" id="IPR003594">
    <property type="entry name" value="HATPase_dom"/>
</dbReference>
<dbReference type="InterPro" id="IPR008207">
    <property type="entry name" value="Sig_transdc_His_kin_Hpt_dom"/>
</dbReference>
<feature type="modified residue" description="4-aspartylphosphate" evidence="16">
    <location>
        <position position="1000"/>
    </location>
</feature>
<keyword evidence="14" id="KW-0472">Membrane</keyword>
<dbReference type="GO" id="GO:0009927">
    <property type="term" value="F:histidine phosphotransfer kinase activity"/>
    <property type="evidence" value="ECO:0007669"/>
    <property type="project" value="TreeGrafter"/>
</dbReference>
<dbReference type="InterPro" id="IPR003661">
    <property type="entry name" value="HisK_dim/P_dom"/>
</dbReference>
<evidence type="ECO:0000256" key="9">
    <source>
        <dbReference type="ARBA" id="ARBA00022729"/>
    </source>
</evidence>
<evidence type="ECO:0000256" key="6">
    <source>
        <dbReference type="ARBA" id="ARBA00022553"/>
    </source>
</evidence>
<keyword evidence="11" id="KW-0067">ATP-binding</keyword>
<organism evidence="21 22">
    <name type="scientific">Pragia fontium DSM 5563 = ATCC 49100</name>
    <dbReference type="NCBI Taxonomy" id="1122977"/>
    <lineage>
        <taxon>Bacteria</taxon>
        <taxon>Pseudomonadati</taxon>
        <taxon>Pseudomonadota</taxon>
        <taxon>Gammaproteobacteria</taxon>
        <taxon>Enterobacterales</taxon>
        <taxon>Budviciaceae</taxon>
        <taxon>Pragia</taxon>
    </lineage>
</organism>
<dbReference type="CDD" id="cd00082">
    <property type="entry name" value="HisKA"/>
    <property type="match status" value="1"/>
</dbReference>
<dbReference type="Pfam" id="PF01627">
    <property type="entry name" value="Hpt"/>
    <property type="match status" value="1"/>
</dbReference>
<keyword evidence="9" id="KW-0732">Signal</keyword>
<gene>
    <name evidence="21" type="ORF">SAMN02745723_108144</name>
</gene>
<dbReference type="InterPro" id="IPR001789">
    <property type="entry name" value="Sig_transdc_resp-reg_receiver"/>
</dbReference>
<dbReference type="FunFam" id="3.30.565.10:FF:000010">
    <property type="entry name" value="Sensor histidine kinase RcsC"/>
    <property type="match status" value="1"/>
</dbReference>